<dbReference type="Gene3D" id="3.40.50.2000">
    <property type="entry name" value="Glycogen Phosphorylase B"/>
    <property type="match status" value="2"/>
</dbReference>
<dbReference type="GO" id="GO:0016757">
    <property type="term" value="F:glycosyltransferase activity"/>
    <property type="evidence" value="ECO:0007669"/>
    <property type="project" value="InterPro"/>
</dbReference>
<sequence length="375" mass="42402">MDCRTIVVFQKGDKTVKKKVLILSNMYPSRHSKTFGIFVKNQAELLKAKGLDVDVIAISDPRKGKRRVITKYLTFFIKGFLAILLKGRSYDAVHVHYLFPTGLLGLVYKFMYPRKKLIVTSHGGDIDQMIHKGGLPRSLTEKIVKKADEVIAVGVRLKEEVIKQFHVPEEKVHVLSMGINRDVFHVMSQEEARNKLDLPQAERMIFFVGNLIEAKGLTELGQAFRQLNGKMENLSLHMMGEPKNKAYYEWFQEEFKDLPNIHIHPAQDQPKLALWMAAADVFVLPSHIEGFGLVALEAMACGTPVVGTDVGGLTYLLDDQAGLKVHPKDANDLAEKLDSLLQDKQLQQELVQHSQKKVEANDQETLIERIISFYG</sequence>
<dbReference type="PANTHER" id="PTHR45947:SF15">
    <property type="entry name" value="TEICHURONIC ACID BIOSYNTHESIS GLYCOSYLTRANSFERASE TUAC-RELATED"/>
    <property type="match status" value="1"/>
</dbReference>
<evidence type="ECO:0000259" key="3">
    <source>
        <dbReference type="Pfam" id="PF13439"/>
    </source>
</evidence>
<accession>A0A516KJB5</accession>
<organism evidence="4 5">
    <name type="scientific">Radiobacillus deserti</name>
    <dbReference type="NCBI Taxonomy" id="2594883"/>
    <lineage>
        <taxon>Bacteria</taxon>
        <taxon>Bacillati</taxon>
        <taxon>Bacillota</taxon>
        <taxon>Bacilli</taxon>
        <taxon>Bacillales</taxon>
        <taxon>Bacillaceae</taxon>
        <taxon>Radiobacillus</taxon>
    </lineage>
</organism>
<evidence type="ECO:0000313" key="4">
    <source>
        <dbReference type="EMBL" id="QDP41478.1"/>
    </source>
</evidence>
<dbReference type="Proteomes" id="UP000315215">
    <property type="component" value="Chromosome"/>
</dbReference>
<keyword evidence="4" id="KW-0808">Transferase</keyword>
<name>A0A516KJB5_9BACI</name>
<dbReference type="InterPro" id="IPR050194">
    <property type="entry name" value="Glycosyltransferase_grp1"/>
</dbReference>
<feature type="coiled-coil region" evidence="1">
    <location>
        <begin position="330"/>
        <end position="363"/>
    </location>
</feature>
<protein>
    <submittedName>
        <fullName evidence="4">Glycosyltransferase family 4 protein</fullName>
    </submittedName>
</protein>
<keyword evidence="5" id="KW-1185">Reference proteome</keyword>
<evidence type="ECO:0000259" key="2">
    <source>
        <dbReference type="Pfam" id="PF00534"/>
    </source>
</evidence>
<feature type="domain" description="Glycosyl transferase family 1" evidence="2">
    <location>
        <begin position="189"/>
        <end position="356"/>
    </location>
</feature>
<dbReference type="Pfam" id="PF00534">
    <property type="entry name" value="Glycos_transf_1"/>
    <property type="match status" value="1"/>
</dbReference>
<dbReference type="AlphaFoldDB" id="A0A516KJB5"/>
<dbReference type="KEGG" id="aqt:FN924_15630"/>
<dbReference type="Pfam" id="PF13439">
    <property type="entry name" value="Glyco_transf_4"/>
    <property type="match status" value="1"/>
</dbReference>
<dbReference type="PANTHER" id="PTHR45947">
    <property type="entry name" value="SULFOQUINOVOSYL TRANSFERASE SQD2"/>
    <property type="match status" value="1"/>
</dbReference>
<dbReference type="InterPro" id="IPR001296">
    <property type="entry name" value="Glyco_trans_1"/>
</dbReference>
<reference evidence="4 5" key="1">
    <citation type="submission" date="2019-07" db="EMBL/GenBank/DDBJ databases">
        <authorList>
            <person name="Li J."/>
        </authorList>
    </citation>
    <scope>NUCLEOTIDE SEQUENCE [LARGE SCALE GENOMIC DNA]</scope>
    <source>
        <strain evidence="4 5">TKL69</strain>
    </source>
</reference>
<evidence type="ECO:0000256" key="1">
    <source>
        <dbReference type="SAM" id="Coils"/>
    </source>
</evidence>
<dbReference type="EMBL" id="CP041666">
    <property type="protein sequence ID" value="QDP41478.1"/>
    <property type="molecule type" value="Genomic_DNA"/>
</dbReference>
<evidence type="ECO:0000313" key="5">
    <source>
        <dbReference type="Proteomes" id="UP000315215"/>
    </source>
</evidence>
<feature type="domain" description="Glycosyltransferase subfamily 4-like N-terminal" evidence="3">
    <location>
        <begin position="38"/>
        <end position="182"/>
    </location>
</feature>
<proteinExistence type="predicted"/>
<dbReference type="SUPFAM" id="SSF53756">
    <property type="entry name" value="UDP-Glycosyltransferase/glycogen phosphorylase"/>
    <property type="match status" value="1"/>
</dbReference>
<dbReference type="InterPro" id="IPR028098">
    <property type="entry name" value="Glyco_trans_4-like_N"/>
</dbReference>
<gene>
    <name evidence="4" type="ORF">FN924_15630</name>
</gene>
<keyword evidence="1" id="KW-0175">Coiled coil</keyword>